<dbReference type="SMART" id="SM00835">
    <property type="entry name" value="Cupin_1"/>
    <property type="match status" value="2"/>
</dbReference>
<reference evidence="4 5" key="2">
    <citation type="submission" date="2019-11" db="EMBL/GenBank/DDBJ databases">
        <title>A de novo genome assembly of a pear dwarfing rootstock.</title>
        <authorList>
            <person name="Wang F."/>
            <person name="Wang J."/>
            <person name="Li S."/>
            <person name="Zhang Y."/>
            <person name="Fang M."/>
            <person name="Ma L."/>
            <person name="Zhao Y."/>
            <person name="Jiang S."/>
        </authorList>
    </citation>
    <scope>NUCLEOTIDE SEQUENCE [LARGE SCALE GENOMIC DNA]</scope>
    <source>
        <strain evidence="4">S2</strain>
        <tissue evidence="4">Leaf</tissue>
    </source>
</reference>
<feature type="domain" description="Cupin type-1" evidence="3">
    <location>
        <begin position="46"/>
        <end position="200"/>
    </location>
</feature>
<organism evidence="4 5">
    <name type="scientific">Pyrus ussuriensis x Pyrus communis</name>
    <dbReference type="NCBI Taxonomy" id="2448454"/>
    <lineage>
        <taxon>Eukaryota</taxon>
        <taxon>Viridiplantae</taxon>
        <taxon>Streptophyta</taxon>
        <taxon>Embryophyta</taxon>
        <taxon>Tracheophyta</taxon>
        <taxon>Spermatophyta</taxon>
        <taxon>Magnoliopsida</taxon>
        <taxon>eudicotyledons</taxon>
        <taxon>Gunneridae</taxon>
        <taxon>Pentapetalae</taxon>
        <taxon>rosids</taxon>
        <taxon>fabids</taxon>
        <taxon>Rosales</taxon>
        <taxon>Rosaceae</taxon>
        <taxon>Amygdaloideae</taxon>
        <taxon>Maleae</taxon>
        <taxon>Pyrus</taxon>
    </lineage>
</organism>
<reference evidence="4 5" key="1">
    <citation type="submission" date="2019-09" db="EMBL/GenBank/DDBJ databases">
        <authorList>
            <person name="Ou C."/>
        </authorList>
    </citation>
    <scope>NUCLEOTIDE SEQUENCE [LARGE SCALE GENOMIC DNA]</scope>
    <source>
        <strain evidence="4">S2</strain>
        <tissue evidence="4">Leaf</tissue>
    </source>
</reference>
<dbReference type="Pfam" id="PF00190">
    <property type="entry name" value="Cupin_1"/>
    <property type="match status" value="1"/>
</dbReference>
<evidence type="ECO:0000256" key="2">
    <source>
        <dbReference type="SAM" id="SignalP"/>
    </source>
</evidence>
<proteinExistence type="predicted"/>
<feature type="compositionally biased region" description="Basic and acidic residues" evidence="1">
    <location>
        <begin position="441"/>
        <end position="490"/>
    </location>
</feature>
<dbReference type="InterPro" id="IPR006045">
    <property type="entry name" value="Cupin_1"/>
</dbReference>
<name>A0A5N5I0A5_9ROSA</name>
<dbReference type="EMBL" id="SMOL01000137">
    <property type="protein sequence ID" value="KAB2631832.1"/>
    <property type="molecule type" value="Genomic_DNA"/>
</dbReference>
<dbReference type="AlphaFoldDB" id="A0A5N5I0A5"/>
<dbReference type="PANTHER" id="PTHR31189">
    <property type="entry name" value="OS03G0336100 PROTEIN-RELATED"/>
    <property type="match status" value="1"/>
</dbReference>
<feature type="compositionally biased region" description="Basic and acidic residues" evidence="1">
    <location>
        <begin position="499"/>
        <end position="661"/>
    </location>
</feature>
<keyword evidence="5" id="KW-1185">Reference proteome</keyword>
<accession>A0A5N5I0A5</accession>
<protein>
    <submittedName>
        <fullName evidence="4">Globulin-1 S allele-like</fullName>
    </submittedName>
</protein>
<dbReference type="InterPro" id="IPR011051">
    <property type="entry name" value="RmlC_Cupin_sf"/>
</dbReference>
<feature type="signal peptide" evidence="2">
    <location>
        <begin position="1"/>
        <end position="28"/>
    </location>
</feature>
<dbReference type="InterPro" id="IPR050253">
    <property type="entry name" value="Seed_Storage-Functional"/>
</dbReference>
<evidence type="ECO:0000259" key="3">
    <source>
        <dbReference type="SMART" id="SM00835"/>
    </source>
</evidence>
<sequence>MFRKAFIFFFFFFFFLLSVSVSLHAANALKNEGEIGSGGDGAAPAGSLVKKDQRRSLVSTEYGEVWSVDVNGGHRKPYHIQFITLEPNSLFLPVLLHAYMVFYVNTGSGRLSWTDDDKIRRVDIKRGDLYRLTPGSVFFVQSNLETERQKLRINAIFTSNSDDDLYDPAVGPYSSIRDLVRGFDPKLLQSAFKVSEEVIESIVNGTGQSAIVHAIPTKKETFWDLEARFLKTFLLGNDGIAFNSKKKKETTTYNIFDEDPDFENCNGWSLTVSKKNTHLLKGSNIGFFMVNLTKGSIMGPHWNPRATEITVVLQGHGMVRVVCSSTEAKKSECRNMRFRVHEGDVFSVPRFHPMAQMSFNNDSLVFMGFSTTEKKNYPQFLAGKYSVLQTLDKLVLAASFNVTSTTIDQLLSAQADSFIIDCTSCAEEEEKAMLEEIEKKREEEEAKKREEEEARKREQEEQDRKREEEEAKKREEEERERQEEERKREEEEREGQEEEREREKEARKQEEEQAAREREEEAAREREEEAAREREEEAAREREEEAAREQEEEAAREREEEAAREQEEQAAREREEQAAKQRQEQAAREREEQEAAREREEQEAAREREQEAARRREEEGRQGGDERRQEEERERERRQQEEWERREEDAQREQEEARRQQQEWQGRAGQPEEQEVRGGGFNADEGRRYLSALKV</sequence>
<dbReference type="Gene3D" id="2.60.120.10">
    <property type="entry name" value="Jelly Rolls"/>
    <property type="match status" value="2"/>
</dbReference>
<dbReference type="CDD" id="cd02244">
    <property type="entry name" value="cupin_7S_vicilin-like_N"/>
    <property type="match status" value="1"/>
</dbReference>
<dbReference type="SUPFAM" id="SSF51182">
    <property type="entry name" value="RmlC-like cupins"/>
    <property type="match status" value="1"/>
</dbReference>
<evidence type="ECO:0000256" key="1">
    <source>
        <dbReference type="SAM" id="MobiDB-lite"/>
    </source>
</evidence>
<dbReference type="PANTHER" id="PTHR31189:SF7">
    <property type="entry name" value="OS03G0197300 PROTEIN"/>
    <property type="match status" value="1"/>
</dbReference>
<dbReference type="OrthoDB" id="1932894at2759"/>
<dbReference type="InterPro" id="IPR014710">
    <property type="entry name" value="RmlC-like_jellyroll"/>
</dbReference>
<comment type="caution">
    <text evidence="4">The sequence shown here is derived from an EMBL/GenBank/DDBJ whole genome shotgun (WGS) entry which is preliminary data.</text>
</comment>
<gene>
    <name evidence="4" type="ORF">D8674_042233</name>
</gene>
<keyword evidence="2" id="KW-0732">Signal</keyword>
<dbReference type="Proteomes" id="UP000327157">
    <property type="component" value="Unassembled WGS sequence"/>
</dbReference>
<evidence type="ECO:0000313" key="5">
    <source>
        <dbReference type="Proteomes" id="UP000327157"/>
    </source>
</evidence>
<dbReference type="CDD" id="cd02245">
    <property type="entry name" value="cupin_7S_vicilin-like_C"/>
    <property type="match status" value="1"/>
</dbReference>
<feature type="domain" description="Cupin type-1" evidence="3">
    <location>
        <begin position="253"/>
        <end position="408"/>
    </location>
</feature>
<evidence type="ECO:0000313" key="4">
    <source>
        <dbReference type="EMBL" id="KAB2631832.1"/>
    </source>
</evidence>
<feature type="region of interest" description="Disordered" evidence="1">
    <location>
        <begin position="441"/>
        <end position="695"/>
    </location>
</feature>
<feature type="chain" id="PRO_5024366648" evidence="2">
    <location>
        <begin position="29"/>
        <end position="695"/>
    </location>
</feature>